<keyword evidence="4" id="KW-1185">Reference proteome</keyword>
<feature type="domain" description="AMP-binding enzyme C-terminal" evidence="2">
    <location>
        <begin position="392"/>
        <end position="467"/>
    </location>
</feature>
<dbReference type="STRING" id="673521.SAMN05660991_00566"/>
<dbReference type="PROSITE" id="PS00455">
    <property type="entry name" value="AMP_BINDING"/>
    <property type="match status" value="1"/>
</dbReference>
<dbReference type="EMBL" id="FOEE01000001">
    <property type="protein sequence ID" value="SEO49121.1"/>
    <property type="molecule type" value="Genomic_DNA"/>
</dbReference>
<name>A0A1H8Q578_9ACTN</name>
<dbReference type="Gene3D" id="3.40.50.12780">
    <property type="entry name" value="N-terminal domain of ligase-like"/>
    <property type="match status" value="1"/>
</dbReference>
<dbReference type="SUPFAM" id="SSF56801">
    <property type="entry name" value="Acetyl-CoA synthetase-like"/>
    <property type="match status" value="1"/>
</dbReference>
<organism evidence="3 4">
    <name type="scientific">Trujillonella endophytica</name>
    <dbReference type="NCBI Taxonomy" id="673521"/>
    <lineage>
        <taxon>Bacteria</taxon>
        <taxon>Bacillati</taxon>
        <taxon>Actinomycetota</taxon>
        <taxon>Actinomycetes</taxon>
        <taxon>Geodermatophilales</taxon>
        <taxon>Geodermatophilaceae</taxon>
        <taxon>Trujillonella</taxon>
    </lineage>
</organism>
<evidence type="ECO:0000313" key="4">
    <source>
        <dbReference type="Proteomes" id="UP000198960"/>
    </source>
</evidence>
<dbReference type="Pfam" id="PF13193">
    <property type="entry name" value="AMP-binding_C"/>
    <property type="match status" value="1"/>
</dbReference>
<dbReference type="Pfam" id="PF00501">
    <property type="entry name" value="AMP-binding"/>
    <property type="match status" value="1"/>
</dbReference>
<dbReference type="InterPro" id="IPR042099">
    <property type="entry name" value="ANL_N_sf"/>
</dbReference>
<evidence type="ECO:0000259" key="1">
    <source>
        <dbReference type="Pfam" id="PF00501"/>
    </source>
</evidence>
<keyword evidence="3" id="KW-0436">Ligase</keyword>
<dbReference type="Gene3D" id="3.30.300.30">
    <property type="match status" value="1"/>
</dbReference>
<proteinExistence type="predicted"/>
<dbReference type="PANTHER" id="PTHR24096">
    <property type="entry name" value="LONG-CHAIN-FATTY-ACID--COA LIGASE"/>
    <property type="match status" value="1"/>
</dbReference>
<dbReference type="InterPro" id="IPR025110">
    <property type="entry name" value="AMP-bd_C"/>
</dbReference>
<protein>
    <submittedName>
        <fullName evidence="3">Acyl-CoA synthetase (AMP-forming)/AMP-acid ligase II</fullName>
    </submittedName>
</protein>
<feature type="domain" description="AMP-dependent synthetase/ligase" evidence="1">
    <location>
        <begin position="2"/>
        <end position="343"/>
    </location>
</feature>
<sequence length="479" mass="50971">MAVLAEDAQYTYQELQAAVEQAAAGLSALGVRPRDRVGLCLGNEPAWIVAFFALARLRAAAVLLSTAWREHEMAHALALTGPVAVIADAASAAVVDAVGRPGLAVVVGPEPREGWTPFGALRGDAGTLPETGDPAELELALPFSSGTTGLPKAVRHTHRSLCAATTQWRESLGVTATDRLQGITPLSHILGIVNVGATFEGTATIRLFRRFDTASMVESFAADRITIGLTVAPIAAALAAMPDLERFDLRSLRYLNWSATPVNAEIARRVTERTGVGWRPAYGTTEVPILAMNPAEGARLDSVGLAPRGVQLEAIDPGTLEFLPRGRTGELVARSTAAMLGYLPEDAPDPFLDGGWYRTGDLGHVEPEGWIVVSGRLKELIKVSGYQVSPVEIENLLATSPLVADCAVFGAPDDRRGEAPCAAVVPAAGWTPDAQELLDWLSPRLAPYKRLRDVFFVEAIPRTPSGKIQRRHLTPLTGA</sequence>
<dbReference type="GO" id="GO:0016405">
    <property type="term" value="F:CoA-ligase activity"/>
    <property type="evidence" value="ECO:0007669"/>
    <property type="project" value="TreeGrafter"/>
</dbReference>
<gene>
    <name evidence="3" type="ORF">SAMN05660991_00566</name>
</gene>
<dbReference type="InterPro" id="IPR000873">
    <property type="entry name" value="AMP-dep_synth/lig_dom"/>
</dbReference>
<dbReference type="InterPro" id="IPR020845">
    <property type="entry name" value="AMP-binding_CS"/>
</dbReference>
<dbReference type="InterPro" id="IPR045851">
    <property type="entry name" value="AMP-bd_C_sf"/>
</dbReference>
<dbReference type="Proteomes" id="UP000198960">
    <property type="component" value="Unassembled WGS sequence"/>
</dbReference>
<reference evidence="4" key="1">
    <citation type="submission" date="2016-10" db="EMBL/GenBank/DDBJ databases">
        <authorList>
            <person name="Varghese N."/>
            <person name="Submissions S."/>
        </authorList>
    </citation>
    <scope>NUCLEOTIDE SEQUENCE [LARGE SCALE GENOMIC DNA]</scope>
    <source>
        <strain evidence="4">DSM 45413</strain>
    </source>
</reference>
<dbReference type="AlphaFoldDB" id="A0A1H8Q578"/>
<evidence type="ECO:0000259" key="2">
    <source>
        <dbReference type="Pfam" id="PF13193"/>
    </source>
</evidence>
<evidence type="ECO:0000313" key="3">
    <source>
        <dbReference type="EMBL" id="SEO49121.1"/>
    </source>
</evidence>
<accession>A0A1H8Q578</accession>